<dbReference type="RefSeq" id="WP_115226620.1">
    <property type="nucleotide sequence ID" value="NZ_CAWOLO010000005.1"/>
</dbReference>
<evidence type="ECO:0000313" key="3">
    <source>
        <dbReference type="Proteomes" id="UP000255108"/>
    </source>
</evidence>
<keyword evidence="4" id="KW-1185">Reference proteome</keyword>
<proteinExistence type="predicted"/>
<evidence type="ECO:0000313" key="1">
    <source>
        <dbReference type="EMBL" id="STQ90272.1"/>
    </source>
</evidence>
<dbReference type="Proteomes" id="UP000295794">
    <property type="component" value="Unassembled WGS sequence"/>
</dbReference>
<protein>
    <submittedName>
        <fullName evidence="1">Uncharacterized protein</fullName>
    </submittedName>
</protein>
<dbReference type="AlphaFoldDB" id="A0A377Q622"/>
<organism evidence="1 3">
    <name type="scientific">Iodobacter fluviatilis</name>
    <dbReference type="NCBI Taxonomy" id="537"/>
    <lineage>
        <taxon>Bacteria</taxon>
        <taxon>Pseudomonadati</taxon>
        <taxon>Pseudomonadota</taxon>
        <taxon>Betaproteobacteria</taxon>
        <taxon>Neisseriales</taxon>
        <taxon>Chitinibacteraceae</taxon>
        <taxon>Iodobacter</taxon>
    </lineage>
</organism>
<dbReference type="EMBL" id="SMBT01000005">
    <property type="protein sequence ID" value="TCU86940.1"/>
    <property type="molecule type" value="Genomic_DNA"/>
</dbReference>
<accession>A0A377Q622</accession>
<name>A0A377Q622_9NEIS</name>
<sequence>MRAILITSILLSACAVPHQDSPLIPPHEFTKPGEPVAKLTFLDAGREKVHYMFGIYENAKDCSKVHFVNTKISRTVSVPIAKPLALFVGYSFDGGGKVNYCYKAATFFPDESEYKIRLVIQPLTGNCNLTISKQDAKGVIDNEKYIDRQWRQPFFDGWCKDTLPE</sequence>
<evidence type="ECO:0000313" key="2">
    <source>
        <dbReference type="EMBL" id="TCU86940.1"/>
    </source>
</evidence>
<reference evidence="1 3" key="1">
    <citation type="submission" date="2018-06" db="EMBL/GenBank/DDBJ databases">
        <authorList>
            <consortium name="Pathogen Informatics"/>
            <person name="Doyle S."/>
        </authorList>
    </citation>
    <scope>NUCLEOTIDE SEQUENCE [LARGE SCALE GENOMIC DNA]</scope>
    <source>
        <strain evidence="1 3">NCTC11159</strain>
    </source>
</reference>
<reference evidence="2 4" key="2">
    <citation type="submission" date="2019-03" db="EMBL/GenBank/DDBJ databases">
        <title>Genomic Encyclopedia of Type Strains, Phase IV (KMG-IV): sequencing the most valuable type-strain genomes for metagenomic binning, comparative biology and taxonomic classification.</title>
        <authorList>
            <person name="Goeker M."/>
        </authorList>
    </citation>
    <scope>NUCLEOTIDE SEQUENCE [LARGE SCALE GENOMIC DNA]</scope>
    <source>
        <strain evidence="2 4">DSM 3764</strain>
    </source>
</reference>
<evidence type="ECO:0000313" key="4">
    <source>
        <dbReference type="Proteomes" id="UP000295794"/>
    </source>
</evidence>
<dbReference type="Proteomes" id="UP000255108">
    <property type="component" value="Unassembled WGS sequence"/>
</dbReference>
<gene>
    <name evidence="2" type="ORF">EV682_10565</name>
    <name evidence="1" type="ORF">NCTC11159_01336</name>
</gene>
<dbReference type="EMBL" id="UGHR01000001">
    <property type="protein sequence ID" value="STQ90272.1"/>
    <property type="molecule type" value="Genomic_DNA"/>
</dbReference>